<dbReference type="AlphaFoldDB" id="M7N9B0"/>
<evidence type="ECO:0000256" key="1">
    <source>
        <dbReference type="ARBA" id="ARBA00001946"/>
    </source>
</evidence>
<dbReference type="GO" id="GO:0003676">
    <property type="term" value="F:nucleic acid binding"/>
    <property type="evidence" value="ECO:0007669"/>
    <property type="project" value="InterPro"/>
</dbReference>
<dbReference type="EMBL" id="AOCK01000006">
    <property type="protein sequence ID" value="EMQ98369.1"/>
    <property type="molecule type" value="Genomic_DNA"/>
</dbReference>
<feature type="domain" description="VRR-NUC" evidence="4">
    <location>
        <begin position="4"/>
        <end position="88"/>
    </location>
</feature>
<evidence type="ECO:0000259" key="4">
    <source>
        <dbReference type="SMART" id="SM00990"/>
    </source>
</evidence>
<gene>
    <name evidence="5" type="ORF">ADIAG_02388</name>
</gene>
<proteinExistence type="predicted"/>
<keyword evidence="3" id="KW-0378">Hydrolase</keyword>
<dbReference type="Proteomes" id="UP000012015">
    <property type="component" value="Unassembled WGS sequence"/>
</dbReference>
<sequence>MPPMSERKLQSAVLKLAGFHGYEVRYHTKDSRGSQAGFPDLVLASKKRGKLLFRELKSDSGRLRPEQKVVLEVLAACGQDVGVWRPADLLSGRIVAELRAAPTDYLK</sequence>
<evidence type="ECO:0000256" key="3">
    <source>
        <dbReference type="ARBA" id="ARBA00022801"/>
    </source>
</evidence>
<dbReference type="Gene3D" id="3.40.1350.10">
    <property type="match status" value="1"/>
</dbReference>
<dbReference type="eggNOG" id="ENOG5033ASV">
    <property type="taxonomic scope" value="Bacteria"/>
</dbReference>
<protein>
    <submittedName>
        <fullName evidence="5">VRR-NUC domain protein</fullName>
    </submittedName>
</protein>
<dbReference type="Pfam" id="PF08774">
    <property type="entry name" value="VRR_NUC"/>
    <property type="match status" value="1"/>
</dbReference>
<dbReference type="PATRIC" id="fig|1276920.7.peg.2390"/>
<dbReference type="InterPro" id="IPR011856">
    <property type="entry name" value="tRNA_endonuc-like_dom_sf"/>
</dbReference>
<dbReference type="GO" id="GO:0016788">
    <property type="term" value="F:hydrolase activity, acting on ester bonds"/>
    <property type="evidence" value="ECO:0007669"/>
    <property type="project" value="InterPro"/>
</dbReference>
<dbReference type="GO" id="GO:0004518">
    <property type="term" value="F:nuclease activity"/>
    <property type="evidence" value="ECO:0007669"/>
    <property type="project" value="UniProtKB-KW"/>
</dbReference>
<evidence type="ECO:0000256" key="2">
    <source>
        <dbReference type="ARBA" id="ARBA00022722"/>
    </source>
</evidence>
<comment type="cofactor">
    <cofactor evidence="1">
        <name>Mg(2+)</name>
        <dbReference type="ChEBI" id="CHEBI:18420"/>
    </cofactor>
</comment>
<evidence type="ECO:0000313" key="5">
    <source>
        <dbReference type="EMBL" id="EMQ98369.1"/>
    </source>
</evidence>
<organism evidence="5 6">
    <name type="scientific">Paeniglutamicibacter gangotriensis Lz1y</name>
    <dbReference type="NCBI Taxonomy" id="1276920"/>
    <lineage>
        <taxon>Bacteria</taxon>
        <taxon>Bacillati</taxon>
        <taxon>Actinomycetota</taxon>
        <taxon>Actinomycetes</taxon>
        <taxon>Micrococcales</taxon>
        <taxon>Micrococcaceae</taxon>
        <taxon>Paeniglutamicibacter</taxon>
    </lineage>
</organism>
<dbReference type="InterPro" id="IPR014883">
    <property type="entry name" value="VRR_NUC"/>
</dbReference>
<dbReference type="STRING" id="1276920.ADIAG_02388"/>
<name>M7N9B0_9MICC</name>
<keyword evidence="6" id="KW-1185">Reference proteome</keyword>
<evidence type="ECO:0000313" key="6">
    <source>
        <dbReference type="Proteomes" id="UP000012015"/>
    </source>
</evidence>
<dbReference type="SMART" id="SM00990">
    <property type="entry name" value="VRR_NUC"/>
    <property type="match status" value="1"/>
</dbReference>
<keyword evidence="2" id="KW-0540">Nuclease</keyword>
<accession>M7N9B0</accession>
<comment type="caution">
    <text evidence="5">The sequence shown here is derived from an EMBL/GenBank/DDBJ whole genome shotgun (WGS) entry which is preliminary data.</text>
</comment>
<reference evidence="5 6" key="1">
    <citation type="journal article" date="2013" name="Genome Announc.">
        <title>Draft Genome Sequence of Arthrobacter gangotriensis Strain Lz1yT, Isolated from a Penguin Rookery Soil Sample Collected in Antarctica, near the Indian Station Dakshin Gangotri.</title>
        <authorList>
            <person name="Shivaji S."/>
            <person name="Ara S."/>
            <person name="Bandi S."/>
            <person name="Singh A."/>
            <person name="Kumar Pinnaka A."/>
        </authorList>
    </citation>
    <scope>NUCLEOTIDE SEQUENCE [LARGE SCALE GENOMIC DNA]</scope>
    <source>
        <strain evidence="5 6">Lz1y</strain>
    </source>
</reference>